<comment type="caution">
    <text evidence="7">The sequence shown here is derived from an EMBL/GenBank/DDBJ whole genome shotgun (WGS) entry which is preliminary data.</text>
</comment>
<dbReference type="InterPro" id="IPR036961">
    <property type="entry name" value="Kinesin_motor_dom_sf"/>
</dbReference>
<comment type="subcellular location">
    <subcellularLocation>
        <location evidence="1">Cytoplasm</location>
        <location evidence="1">Cytoskeleton</location>
    </subcellularLocation>
</comment>
<evidence type="ECO:0000256" key="2">
    <source>
        <dbReference type="ARBA" id="ARBA00022741"/>
    </source>
</evidence>
<keyword evidence="4" id="KW-0963">Cytoplasm</keyword>
<keyword evidence="8" id="KW-1185">Reference proteome</keyword>
<accession>A0ABV0Q1M5</accession>
<dbReference type="Proteomes" id="UP001476798">
    <property type="component" value="Unassembled WGS sequence"/>
</dbReference>
<evidence type="ECO:0000256" key="3">
    <source>
        <dbReference type="ARBA" id="ARBA00022840"/>
    </source>
</evidence>
<gene>
    <name evidence="7" type="ORF">GOODEAATRI_025139</name>
</gene>
<evidence type="ECO:0000313" key="7">
    <source>
        <dbReference type="EMBL" id="MEQ2189426.1"/>
    </source>
</evidence>
<dbReference type="PANTHER" id="PTHR47972:SF63">
    <property type="entry name" value="KINESIN FAMILY MEMBER 25"/>
    <property type="match status" value="1"/>
</dbReference>
<reference evidence="7 8" key="1">
    <citation type="submission" date="2021-06" db="EMBL/GenBank/DDBJ databases">
        <authorList>
            <person name="Palmer J.M."/>
        </authorList>
    </citation>
    <scope>NUCLEOTIDE SEQUENCE [LARGE SCALE GENOMIC DNA]</scope>
    <source>
        <strain evidence="7 8">GA_2019</strain>
        <tissue evidence="7">Muscle</tissue>
    </source>
</reference>
<proteinExistence type="inferred from homology"/>
<dbReference type="InterPro" id="IPR027417">
    <property type="entry name" value="P-loop_NTPase"/>
</dbReference>
<evidence type="ECO:0000259" key="6">
    <source>
        <dbReference type="PROSITE" id="PS50067"/>
    </source>
</evidence>
<dbReference type="PANTHER" id="PTHR47972">
    <property type="entry name" value="KINESIN-LIKE PROTEIN KLP-3"/>
    <property type="match status" value="1"/>
</dbReference>
<keyword evidence="2" id="KW-0547">Nucleotide-binding</keyword>
<feature type="domain" description="Kinesin motor" evidence="6">
    <location>
        <begin position="1"/>
        <end position="147"/>
    </location>
</feature>
<dbReference type="Gene3D" id="3.40.850.10">
    <property type="entry name" value="Kinesin motor domain"/>
    <property type="match status" value="1"/>
</dbReference>
<evidence type="ECO:0000313" key="8">
    <source>
        <dbReference type="Proteomes" id="UP001476798"/>
    </source>
</evidence>
<organism evidence="7 8">
    <name type="scientific">Goodea atripinnis</name>
    <dbReference type="NCBI Taxonomy" id="208336"/>
    <lineage>
        <taxon>Eukaryota</taxon>
        <taxon>Metazoa</taxon>
        <taxon>Chordata</taxon>
        <taxon>Craniata</taxon>
        <taxon>Vertebrata</taxon>
        <taxon>Euteleostomi</taxon>
        <taxon>Actinopterygii</taxon>
        <taxon>Neopterygii</taxon>
        <taxon>Teleostei</taxon>
        <taxon>Neoteleostei</taxon>
        <taxon>Acanthomorphata</taxon>
        <taxon>Ovalentaria</taxon>
        <taxon>Atherinomorphae</taxon>
        <taxon>Cyprinodontiformes</taxon>
        <taxon>Goodeidae</taxon>
        <taxon>Goodea</taxon>
    </lineage>
</organism>
<protein>
    <recommendedName>
        <fullName evidence="6">Kinesin motor domain-containing protein</fullName>
    </recommendedName>
</protein>
<evidence type="ECO:0000256" key="5">
    <source>
        <dbReference type="PROSITE-ProRule" id="PRU00283"/>
    </source>
</evidence>
<comment type="similarity">
    <text evidence="5">Belongs to the TRAFAC class myosin-kinesin ATPase superfamily. Kinesin family.</text>
</comment>
<name>A0ABV0Q1M5_9TELE</name>
<evidence type="ECO:0000256" key="4">
    <source>
        <dbReference type="ARBA" id="ARBA00023212"/>
    </source>
</evidence>
<keyword evidence="4" id="KW-0206">Cytoskeleton</keyword>
<dbReference type="InterPro" id="IPR001752">
    <property type="entry name" value="Kinesin_motor_dom"/>
</dbReference>
<sequence length="147" mass="16282">MDVYNNEVYDLLARDEQGNAVGQRRDVVTTSSGASQVPNLTYDVRHSSMPTRLTLILSSPSQFPQRAPMHWPWVRNSYAVPCKSMTGLSGAALWEVSCINRSLSALSDVLGALAEQRPHVPYRNSKLTHLLQDTIGDTHVKLSVVCM</sequence>
<evidence type="ECO:0000256" key="1">
    <source>
        <dbReference type="ARBA" id="ARBA00004245"/>
    </source>
</evidence>
<dbReference type="Pfam" id="PF00225">
    <property type="entry name" value="Kinesin"/>
    <property type="match status" value="1"/>
</dbReference>
<keyword evidence="3" id="KW-0067">ATP-binding</keyword>
<dbReference type="InterPro" id="IPR027640">
    <property type="entry name" value="Kinesin-like_fam"/>
</dbReference>
<dbReference type="EMBL" id="JAHRIO010092875">
    <property type="protein sequence ID" value="MEQ2189426.1"/>
    <property type="molecule type" value="Genomic_DNA"/>
</dbReference>
<dbReference type="SUPFAM" id="SSF52540">
    <property type="entry name" value="P-loop containing nucleoside triphosphate hydrolases"/>
    <property type="match status" value="1"/>
</dbReference>
<comment type="caution">
    <text evidence="5">Lacks conserved residue(s) required for the propagation of feature annotation.</text>
</comment>
<dbReference type="PROSITE" id="PS50067">
    <property type="entry name" value="KINESIN_MOTOR_2"/>
    <property type="match status" value="1"/>
</dbReference>